<dbReference type="EMBL" id="DYUK01000316">
    <property type="protein sequence ID" value="HJG81426.1"/>
    <property type="molecule type" value="Genomic_DNA"/>
</dbReference>
<proteinExistence type="predicted"/>
<dbReference type="GO" id="GO:0004420">
    <property type="term" value="F:hydroxymethylglutaryl-CoA reductase (NADPH) activity"/>
    <property type="evidence" value="ECO:0007669"/>
    <property type="project" value="InterPro"/>
</dbReference>
<dbReference type="InterPro" id="IPR002202">
    <property type="entry name" value="HMG_CoA_Rdtase"/>
</dbReference>
<dbReference type="GO" id="GO:0015936">
    <property type="term" value="P:coenzyme A metabolic process"/>
    <property type="evidence" value="ECO:0007669"/>
    <property type="project" value="InterPro"/>
</dbReference>
<protein>
    <submittedName>
        <fullName evidence="1">3-hydroxy-3-methylglutaryl-CoA reductase</fullName>
    </submittedName>
</protein>
<name>A0A921MH93_9MICO</name>
<dbReference type="SUPFAM" id="SSF56542">
    <property type="entry name" value="Substrate-binding domain of HMG-CoA reductase"/>
    <property type="match status" value="1"/>
</dbReference>
<dbReference type="InterPro" id="IPR023074">
    <property type="entry name" value="HMG_CoA_Rdtase_cat_sf"/>
</dbReference>
<dbReference type="PANTHER" id="PTHR10572">
    <property type="entry name" value="3-HYDROXY-3-METHYLGLUTARYL-COENZYME A REDUCTASE"/>
    <property type="match status" value="1"/>
</dbReference>
<dbReference type="PROSITE" id="PS50065">
    <property type="entry name" value="HMG_COA_REDUCTASE_4"/>
    <property type="match status" value="1"/>
</dbReference>
<evidence type="ECO:0000313" key="1">
    <source>
        <dbReference type="EMBL" id="HJG81426.1"/>
    </source>
</evidence>
<reference evidence="1" key="1">
    <citation type="journal article" date="2021" name="PeerJ">
        <title>Extensive microbial diversity within the chicken gut microbiome revealed by metagenomics and culture.</title>
        <authorList>
            <person name="Gilroy R."/>
            <person name="Ravi A."/>
            <person name="Getino M."/>
            <person name="Pursley I."/>
            <person name="Horton D.L."/>
            <person name="Alikhan N.F."/>
            <person name="Baker D."/>
            <person name="Gharbi K."/>
            <person name="Hall N."/>
            <person name="Watson M."/>
            <person name="Adriaenssens E.M."/>
            <person name="Foster-Nyarko E."/>
            <person name="Jarju S."/>
            <person name="Secka A."/>
            <person name="Antonio M."/>
            <person name="Oren A."/>
            <person name="Chaudhuri R.R."/>
            <person name="La Ragione R."/>
            <person name="Hildebrand F."/>
            <person name="Pallen M.J."/>
        </authorList>
    </citation>
    <scope>NUCLEOTIDE SEQUENCE</scope>
    <source>
        <strain evidence="1">ChiGjej5B5-7349</strain>
    </source>
</reference>
<dbReference type="Pfam" id="PF00368">
    <property type="entry name" value="HMG-CoA_red"/>
    <property type="match status" value="1"/>
</dbReference>
<dbReference type="Proteomes" id="UP000784435">
    <property type="component" value="Unassembled WGS sequence"/>
</dbReference>
<dbReference type="PANTHER" id="PTHR10572:SF24">
    <property type="entry name" value="3-HYDROXY-3-METHYLGLUTARYL-COENZYME A REDUCTASE"/>
    <property type="match status" value="1"/>
</dbReference>
<organism evidence="1 2">
    <name type="scientific">Brevibacterium senegalense</name>
    <dbReference type="NCBI Taxonomy" id="1033736"/>
    <lineage>
        <taxon>Bacteria</taxon>
        <taxon>Bacillati</taxon>
        <taxon>Actinomycetota</taxon>
        <taxon>Actinomycetes</taxon>
        <taxon>Micrococcales</taxon>
        <taxon>Brevibacteriaceae</taxon>
        <taxon>Brevibacterium</taxon>
    </lineage>
</organism>
<evidence type="ECO:0000313" key="2">
    <source>
        <dbReference type="Proteomes" id="UP000784435"/>
    </source>
</evidence>
<sequence>MTQSRWSGTKDLTPAQRREGLVERTGLDAADLAALDPTQGLSVDAADVLIENVIGVLGVPVGIATNLIVDGEGVLVPMATEEPSVVAAASNAARWAHDAG</sequence>
<dbReference type="PRINTS" id="PR00071">
    <property type="entry name" value="HMGCOARDTASE"/>
</dbReference>
<reference evidence="1" key="2">
    <citation type="submission" date="2021-09" db="EMBL/GenBank/DDBJ databases">
        <authorList>
            <person name="Gilroy R."/>
        </authorList>
    </citation>
    <scope>NUCLEOTIDE SEQUENCE</scope>
    <source>
        <strain evidence="1">ChiGjej5B5-7349</strain>
    </source>
</reference>
<comment type="caution">
    <text evidence="1">The sequence shown here is derived from an EMBL/GenBank/DDBJ whole genome shotgun (WGS) entry which is preliminary data.</text>
</comment>
<dbReference type="Gene3D" id="3.90.770.10">
    <property type="entry name" value="3-hydroxy-3-methylglutaryl-coenzyme A Reductase, Chain A, domain 2"/>
    <property type="match status" value="1"/>
</dbReference>
<gene>
    <name evidence="1" type="ORF">K8V08_13560</name>
</gene>
<feature type="non-terminal residue" evidence="1">
    <location>
        <position position="100"/>
    </location>
</feature>
<dbReference type="InterPro" id="IPR009029">
    <property type="entry name" value="HMG_CoA_Rdtase_sub-bd_dom_sf"/>
</dbReference>
<accession>A0A921MH93</accession>
<dbReference type="AlphaFoldDB" id="A0A921MH93"/>